<dbReference type="GO" id="GO:0008763">
    <property type="term" value="F:UDP-N-acetylmuramate-L-alanine ligase activity"/>
    <property type="evidence" value="ECO:0007669"/>
    <property type="project" value="UniProtKB-UniRule"/>
</dbReference>
<dbReference type="Pfam" id="PF02875">
    <property type="entry name" value="Mur_ligase_C"/>
    <property type="match status" value="1"/>
</dbReference>
<dbReference type="InterPro" id="IPR036615">
    <property type="entry name" value="Mur_ligase_C_dom_sf"/>
</dbReference>
<dbReference type="Pfam" id="PF01225">
    <property type="entry name" value="Mur_ligase"/>
    <property type="match status" value="1"/>
</dbReference>
<comment type="pathway">
    <text evidence="3 19">Cell wall biogenesis; peptidoglycan biosynthesis.</text>
</comment>
<dbReference type="PANTHER" id="PTHR43445:SF3">
    <property type="entry name" value="UDP-N-ACETYLMURAMATE--L-ALANINE LIGASE"/>
    <property type="match status" value="1"/>
</dbReference>
<keyword evidence="10 19" id="KW-0547">Nucleotide-binding</keyword>
<proteinExistence type="inferred from homology"/>
<dbReference type="HAMAP" id="MF_00046">
    <property type="entry name" value="MurC"/>
    <property type="match status" value="1"/>
</dbReference>
<dbReference type="InterPro" id="IPR004101">
    <property type="entry name" value="Mur_ligase_C"/>
</dbReference>
<comment type="pathway">
    <text evidence="17">Glycan biosynthesis.</text>
</comment>
<dbReference type="InterPro" id="IPR000713">
    <property type="entry name" value="Mur_ligase_N"/>
</dbReference>
<keyword evidence="7 19" id="KW-0963">Cytoplasm</keyword>
<evidence type="ECO:0000256" key="12">
    <source>
        <dbReference type="ARBA" id="ARBA00022960"/>
    </source>
</evidence>
<dbReference type="AlphaFoldDB" id="A0A9X2CKA2"/>
<organism evidence="23 24">
    <name type="scientific">Shewanella gaetbuli</name>
    <dbReference type="NCBI Taxonomy" id="220752"/>
    <lineage>
        <taxon>Bacteria</taxon>
        <taxon>Pseudomonadati</taxon>
        <taxon>Pseudomonadota</taxon>
        <taxon>Gammaproteobacteria</taxon>
        <taxon>Alteromonadales</taxon>
        <taxon>Shewanellaceae</taxon>
        <taxon>Shewanella</taxon>
    </lineage>
</organism>
<evidence type="ECO:0000256" key="18">
    <source>
        <dbReference type="ARBA" id="ARBA00079022"/>
    </source>
</evidence>
<dbReference type="NCBIfam" id="TIGR01082">
    <property type="entry name" value="murC"/>
    <property type="match status" value="1"/>
</dbReference>
<dbReference type="InterPro" id="IPR013221">
    <property type="entry name" value="Mur_ligase_cen"/>
</dbReference>
<evidence type="ECO:0000256" key="17">
    <source>
        <dbReference type="ARBA" id="ARBA00060592"/>
    </source>
</evidence>
<keyword evidence="15 19" id="KW-0961">Cell wall biogenesis/degradation</keyword>
<keyword evidence="9 19" id="KW-0132">Cell division</keyword>
<dbReference type="Gene3D" id="3.40.50.720">
    <property type="entry name" value="NAD(P)-binding Rossmann-like Domain"/>
    <property type="match status" value="1"/>
</dbReference>
<evidence type="ECO:0000256" key="15">
    <source>
        <dbReference type="ARBA" id="ARBA00023316"/>
    </source>
</evidence>
<evidence type="ECO:0000256" key="6">
    <source>
        <dbReference type="ARBA" id="ARBA00021749"/>
    </source>
</evidence>
<comment type="similarity">
    <text evidence="4 19">Belongs to the MurCDEF family.</text>
</comment>
<protein>
    <recommendedName>
        <fullName evidence="6 19">UDP-N-acetylmuramate--L-alanine ligase</fullName>
        <ecNumber evidence="5 19">6.3.2.8</ecNumber>
    </recommendedName>
    <alternativeName>
        <fullName evidence="18 19">UDP-N-acetylmuramoyl-L-alanine synthetase</fullName>
    </alternativeName>
</protein>
<dbReference type="FunFam" id="3.40.50.720:FF:000046">
    <property type="entry name" value="UDP-N-acetylmuramate--L-alanine ligase"/>
    <property type="match status" value="1"/>
</dbReference>
<evidence type="ECO:0000256" key="1">
    <source>
        <dbReference type="ARBA" id="ARBA00003921"/>
    </source>
</evidence>
<dbReference type="Proteomes" id="UP001139333">
    <property type="component" value="Unassembled WGS sequence"/>
</dbReference>
<comment type="catalytic activity">
    <reaction evidence="16 19">
        <text>UDP-N-acetyl-alpha-D-muramate + L-alanine + ATP = UDP-N-acetyl-alpha-D-muramoyl-L-alanine + ADP + phosphate + H(+)</text>
        <dbReference type="Rhea" id="RHEA:23372"/>
        <dbReference type="ChEBI" id="CHEBI:15378"/>
        <dbReference type="ChEBI" id="CHEBI:30616"/>
        <dbReference type="ChEBI" id="CHEBI:43474"/>
        <dbReference type="ChEBI" id="CHEBI:57972"/>
        <dbReference type="ChEBI" id="CHEBI:70757"/>
        <dbReference type="ChEBI" id="CHEBI:83898"/>
        <dbReference type="ChEBI" id="CHEBI:456216"/>
        <dbReference type="EC" id="6.3.2.8"/>
    </reaction>
</comment>
<dbReference type="InterPro" id="IPR005758">
    <property type="entry name" value="UDP-N-AcMur_Ala_ligase_MurC"/>
</dbReference>
<feature type="domain" description="Mur ligase N-terminal catalytic" evidence="20">
    <location>
        <begin position="22"/>
        <end position="120"/>
    </location>
</feature>
<dbReference type="Gene3D" id="3.40.1190.10">
    <property type="entry name" value="Mur-like, catalytic domain"/>
    <property type="match status" value="1"/>
</dbReference>
<keyword evidence="11 19" id="KW-0067">ATP-binding</keyword>
<evidence type="ECO:0000259" key="22">
    <source>
        <dbReference type="Pfam" id="PF08245"/>
    </source>
</evidence>
<feature type="binding site" evidence="19">
    <location>
        <begin position="127"/>
        <end position="133"/>
    </location>
    <ligand>
        <name>ATP</name>
        <dbReference type="ChEBI" id="CHEBI:30616"/>
    </ligand>
</feature>
<dbReference type="GO" id="GO:0005737">
    <property type="term" value="C:cytoplasm"/>
    <property type="evidence" value="ECO:0007669"/>
    <property type="project" value="UniProtKB-SubCell"/>
</dbReference>
<dbReference type="InterPro" id="IPR050061">
    <property type="entry name" value="MurCDEF_pg_biosynth"/>
</dbReference>
<evidence type="ECO:0000256" key="13">
    <source>
        <dbReference type="ARBA" id="ARBA00022984"/>
    </source>
</evidence>
<keyword evidence="14 19" id="KW-0131">Cell cycle</keyword>
<dbReference type="GO" id="GO:0071555">
    <property type="term" value="P:cell wall organization"/>
    <property type="evidence" value="ECO:0007669"/>
    <property type="project" value="UniProtKB-KW"/>
</dbReference>
<evidence type="ECO:0000256" key="16">
    <source>
        <dbReference type="ARBA" id="ARBA00047833"/>
    </source>
</evidence>
<keyword evidence="24" id="KW-1185">Reference proteome</keyword>
<keyword evidence="13 19" id="KW-0573">Peptidoglycan synthesis</keyword>
<evidence type="ECO:0000256" key="9">
    <source>
        <dbReference type="ARBA" id="ARBA00022618"/>
    </source>
</evidence>
<comment type="caution">
    <text evidence="23">The sequence shown here is derived from an EMBL/GenBank/DDBJ whole genome shotgun (WGS) entry which is preliminary data.</text>
</comment>
<evidence type="ECO:0000256" key="19">
    <source>
        <dbReference type="HAMAP-Rule" id="MF_00046"/>
    </source>
</evidence>
<dbReference type="GO" id="GO:0009252">
    <property type="term" value="P:peptidoglycan biosynthetic process"/>
    <property type="evidence" value="ECO:0007669"/>
    <property type="project" value="UniProtKB-UniRule"/>
</dbReference>
<evidence type="ECO:0000256" key="5">
    <source>
        <dbReference type="ARBA" id="ARBA00012211"/>
    </source>
</evidence>
<dbReference type="EMBL" id="JAKIKP010000005">
    <property type="protein sequence ID" value="MCL1142906.1"/>
    <property type="molecule type" value="Genomic_DNA"/>
</dbReference>
<evidence type="ECO:0000256" key="10">
    <source>
        <dbReference type="ARBA" id="ARBA00022741"/>
    </source>
</evidence>
<evidence type="ECO:0000256" key="2">
    <source>
        <dbReference type="ARBA" id="ARBA00004496"/>
    </source>
</evidence>
<accession>A0A9X2CKA2</accession>
<dbReference type="InterPro" id="IPR036565">
    <property type="entry name" value="Mur-like_cat_sf"/>
</dbReference>
<comment type="function">
    <text evidence="1 19">Cell wall formation.</text>
</comment>
<evidence type="ECO:0000256" key="11">
    <source>
        <dbReference type="ARBA" id="ARBA00022840"/>
    </source>
</evidence>
<keyword evidence="8 19" id="KW-0436">Ligase</keyword>
<evidence type="ECO:0000259" key="20">
    <source>
        <dbReference type="Pfam" id="PF01225"/>
    </source>
</evidence>
<reference evidence="23" key="1">
    <citation type="submission" date="2022-01" db="EMBL/GenBank/DDBJ databases">
        <title>Whole genome-based taxonomy of the Shewanellaceae.</title>
        <authorList>
            <person name="Martin-Rodriguez A.J."/>
        </authorList>
    </citation>
    <scope>NUCLEOTIDE SEQUENCE</scope>
    <source>
        <strain evidence="23">DSM 16422</strain>
    </source>
</reference>
<dbReference type="EC" id="6.3.2.8" evidence="5 19"/>
<dbReference type="FunFam" id="3.40.1190.10:FF:000001">
    <property type="entry name" value="UDP-N-acetylmuramate--L-alanine ligase"/>
    <property type="match status" value="1"/>
</dbReference>
<evidence type="ECO:0000256" key="7">
    <source>
        <dbReference type="ARBA" id="ARBA00022490"/>
    </source>
</evidence>
<dbReference type="GO" id="GO:0005524">
    <property type="term" value="F:ATP binding"/>
    <property type="evidence" value="ECO:0007669"/>
    <property type="project" value="UniProtKB-UniRule"/>
</dbReference>
<dbReference type="SUPFAM" id="SSF51984">
    <property type="entry name" value="MurCD N-terminal domain"/>
    <property type="match status" value="1"/>
</dbReference>
<keyword evidence="12 19" id="KW-0133">Cell shape</keyword>
<name>A0A9X2CKA2_9GAMM</name>
<evidence type="ECO:0000259" key="21">
    <source>
        <dbReference type="Pfam" id="PF02875"/>
    </source>
</evidence>
<evidence type="ECO:0000313" key="23">
    <source>
        <dbReference type="EMBL" id="MCL1142906.1"/>
    </source>
</evidence>
<feature type="domain" description="Mur ligase central" evidence="22">
    <location>
        <begin position="125"/>
        <end position="305"/>
    </location>
</feature>
<comment type="subcellular location">
    <subcellularLocation>
        <location evidence="2 19">Cytoplasm</location>
    </subcellularLocation>
</comment>
<feature type="domain" description="Mur ligase C-terminal" evidence="21">
    <location>
        <begin position="327"/>
        <end position="462"/>
    </location>
</feature>
<dbReference type="GO" id="GO:0051301">
    <property type="term" value="P:cell division"/>
    <property type="evidence" value="ECO:0007669"/>
    <property type="project" value="UniProtKB-KW"/>
</dbReference>
<evidence type="ECO:0000256" key="14">
    <source>
        <dbReference type="ARBA" id="ARBA00023306"/>
    </source>
</evidence>
<dbReference type="Gene3D" id="3.90.190.20">
    <property type="entry name" value="Mur ligase, C-terminal domain"/>
    <property type="match status" value="1"/>
</dbReference>
<dbReference type="RefSeq" id="WP_248995585.1">
    <property type="nucleotide sequence ID" value="NZ_JAKIKP010000005.1"/>
</dbReference>
<dbReference type="SUPFAM" id="SSF53623">
    <property type="entry name" value="MurD-like peptide ligases, catalytic domain"/>
    <property type="match status" value="1"/>
</dbReference>
<evidence type="ECO:0000256" key="8">
    <source>
        <dbReference type="ARBA" id="ARBA00022598"/>
    </source>
</evidence>
<sequence>MTKTEKYAQLRSMIPEMRRIKRIHFVGIGGAGMGGIAEVLVNEGYKISGSDIATNSVTERLAKLGARIIIGHQAENVAGVDVVVVSTAIDKQNPEIIAAQDNRTPIVRRAEMLAELMRYRHGVAIAGTHGKTTTTSLIASIYGQAERDPTFVIGGLLNSAGTNARLGNSRYLIAEADESDASFLHLQPMVSVVTNIEADHMDTYGGDFEVLKNTFVEFLHNLPFYGVAVMCIDDPVIGEIIPRVGRQVVTYGFSEEADVRASNFVQQGHQSRFTVHRKDKPELNIVLNLPGQHNVLNSLAAIAVASEDDIDDASIVQALAEFEGIGRRFQHLGEYDTPNGKVMLVDDYGHHPSEVLATIKAVRAGWPEKRLVMAYQPHRYSRTRDLYEDFVDVLSQVDCLLLLDVYAAGENVIPGADGRALCRSIRVRGQMDPIFVAEPGQLAGMLPDVLQEGDLLLTQGAGNIGALSRELALTQLGFCLAKDNNDAE</sequence>
<evidence type="ECO:0000256" key="3">
    <source>
        <dbReference type="ARBA" id="ARBA00004752"/>
    </source>
</evidence>
<evidence type="ECO:0000313" key="24">
    <source>
        <dbReference type="Proteomes" id="UP001139333"/>
    </source>
</evidence>
<dbReference type="SUPFAM" id="SSF53244">
    <property type="entry name" value="MurD-like peptide ligases, peptide-binding domain"/>
    <property type="match status" value="1"/>
</dbReference>
<gene>
    <name evidence="19 23" type="primary">murC</name>
    <name evidence="23" type="ORF">L2672_09395</name>
</gene>
<dbReference type="Pfam" id="PF08245">
    <property type="entry name" value="Mur_ligase_M"/>
    <property type="match status" value="1"/>
</dbReference>
<evidence type="ECO:0000256" key="4">
    <source>
        <dbReference type="ARBA" id="ARBA00010416"/>
    </source>
</evidence>
<dbReference type="PANTHER" id="PTHR43445">
    <property type="entry name" value="UDP-N-ACETYLMURAMATE--L-ALANINE LIGASE-RELATED"/>
    <property type="match status" value="1"/>
</dbReference>
<dbReference type="GO" id="GO:0008360">
    <property type="term" value="P:regulation of cell shape"/>
    <property type="evidence" value="ECO:0007669"/>
    <property type="project" value="UniProtKB-KW"/>
</dbReference>